<dbReference type="Pfam" id="PF00501">
    <property type="entry name" value="AMP-binding"/>
    <property type="match status" value="1"/>
</dbReference>
<dbReference type="HOGENOM" id="CLU_606379_0_0_2"/>
<dbReference type="Gene3D" id="3.40.50.12780">
    <property type="entry name" value="N-terminal domain of ligase-like"/>
    <property type="match status" value="1"/>
</dbReference>
<protein>
    <submittedName>
        <fullName evidence="2">Coenzyme F390 synthetase</fullName>
    </submittedName>
</protein>
<dbReference type="SUPFAM" id="SSF56801">
    <property type="entry name" value="Acetyl-CoA synthetase-like"/>
    <property type="match status" value="1"/>
</dbReference>
<accession>F7XPI8</accession>
<dbReference type="KEGG" id="mzh:Mzhil_1575"/>
<sequence length="449" mass="51304">MNNFFNPVMETMPRSDLEAMIDERIKYTVQYAADNSPFYRKWFREHNIDPANITSHEDLLNLPIISSNTIRNYQPPETSDFEFKSIDWNRIFTIHETSGTSGIPKSFFLTWDDWQRYAEKYSRAFVSQGFGPGDRVVVCASYGMNVGANTMTLAARDVGMTIIPEGKCMFPVRIMTSYKPTAIVGSVFKLIKLAQRMKESGIEPSESSIQRLVVGGESFAEESRQYVSQLWGCEVYNTYGSTEGTMCGECSQIDGLHVPEDLVHLDVYDPQLRTFVEDGECGRAILTTLLPPGARCGTLLLNYDTEDTTLVHSRKKCACGRTHMKIENPQREAETFWIAGSPFNRVDVERGVFQRENMEYLTGEYEAFIYGGDDEGETILRVSIECMDSMFKEAETVKENFTRAFLKHKPLLRNAFDDEVLKIIFNFTQPGQLELYKVKGRPKRVVDRR</sequence>
<dbReference type="OrthoDB" id="37928at2157"/>
<reference evidence="2" key="1">
    <citation type="submission" date="2010-07" db="EMBL/GenBank/DDBJ databases">
        <title>The complete genome of Methanosalsum zhilinae DSM 4017.</title>
        <authorList>
            <consortium name="US DOE Joint Genome Institute (JGI-PGF)"/>
            <person name="Lucas S."/>
            <person name="Copeland A."/>
            <person name="Lapidus A."/>
            <person name="Glavina del Rio T."/>
            <person name="Dalin E."/>
            <person name="Tice H."/>
            <person name="Bruce D."/>
            <person name="Goodwin L."/>
            <person name="Pitluck S."/>
            <person name="Kyrpides N."/>
            <person name="Mavromatis K."/>
            <person name="Ovchinnikova G."/>
            <person name="Daligault H."/>
            <person name="Detter J.C."/>
            <person name="Han C."/>
            <person name="Tapia R."/>
            <person name="Larimer F."/>
            <person name="Land M."/>
            <person name="Hauser L."/>
            <person name="Markowitz V."/>
            <person name="Cheng J.-F."/>
            <person name="Hugenholtz P."/>
            <person name="Woyke T."/>
            <person name="Wu D."/>
            <person name="Spring S."/>
            <person name="Schueler E."/>
            <person name="Brambilla E."/>
            <person name="Klenk H.-P."/>
            <person name="Eisen J.A."/>
        </authorList>
    </citation>
    <scope>NUCLEOTIDE SEQUENCE</scope>
    <source>
        <strain evidence="2">DSM 4017</strain>
    </source>
</reference>
<dbReference type="NCBIfam" id="TIGR03335">
    <property type="entry name" value="F390_ftsA"/>
    <property type="match status" value="1"/>
</dbReference>
<dbReference type="InterPro" id="IPR000873">
    <property type="entry name" value="AMP-dep_synth/lig_dom"/>
</dbReference>
<dbReference type="AlphaFoldDB" id="F7XPI8"/>
<dbReference type="GeneID" id="10823214"/>
<dbReference type="InterPro" id="IPR017720">
    <property type="entry name" value="Coenzyme_F390_Synthase"/>
</dbReference>
<dbReference type="STRING" id="679901.Mzhil_1575"/>
<dbReference type="PANTHER" id="PTHR43845">
    <property type="entry name" value="BLR5969 PROTEIN"/>
    <property type="match status" value="1"/>
</dbReference>
<organism evidence="2 3">
    <name type="scientific">Methanosalsum zhilinae (strain DSM 4017 / NBRC 107636 / OCM 62 / WeN5)</name>
    <name type="common">Methanohalophilus zhilinae</name>
    <dbReference type="NCBI Taxonomy" id="679901"/>
    <lineage>
        <taxon>Archaea</taxon>
        <taxon>Methanobacteriati</taxon>
        <taxon>Methanobacteriota</taxon>
        <taxon>Stenosarchaea group</taxon>
        <taxon>Methanomicrobia</taxon>
        <taxon>Methanosarcinales</taxon>
        <taxon>Methanosarcinaceae</taxon>
        <taxon>Methanosalsum</taxon>
    </lineage>
</organism>
<feature type="domain" description="AMP-dependent synthetase/ligase" evidence="1">
    <location>
        <begin position="81"/>
        <end position="251"/>
    </location>
</feature>
<dbReference type="RefSeq" id="WP_013898849.1">
    <property type="nucleotide sequence ID" value="NC_015676.1"/>
</dbReference>
<dbReference type="EMBL" id="CP002101">
    <property type="protein sequence ID" value="AEH61413.1"/>
    <property type="molecule type" value="Genomic_DNA"/>
</dbReference>
<name>F7XPI8_METZD</name>
<dbReference type="InterPro" id="IPR042099">
    <property type="entry name" value="ANL_N_sf"/>
</dbReference>
<dbReference type="Proteomes" id="UP000006622">
    <property type="component" value="Chromosome"/>
</dbReference>
<gene>
    <name evidence="2" type="ordered locus">Mzhil_1575</name>
</gene>
<evidence type="ECO:0000313" key="3">
    <source>
        <dbReference type="Proteomes" id="UP000006622"/>
    </source>
</evidence>
<keyword evidence="3" id="KW-1185">Reference proteome</keyword>
<evidence type="ECO:0000313" key="2">
    <source>
        <dbReference type="EMBL" id="AEH61413.1"/>
    </source>
</evidence>
<dbReference type="PANTHER" id="PTHR43845:SF1">
    <property type="entry name" value="BLR5969 PROTEIN"/>
    <property type="match status" value="1"/>
</dbReference>
<proteinExistence type="predicted"/>
<evidence type="ECO:0000259" key="1">
    <source>
        <dbReference type="Pfam" id="PF00501"/>
    </source>
</evidence>